<gene>
    <name evidence="1" type="ORF">NDU88_000331</name>
</gene>
<name>A0AAV7VX38_PLEWA</name>
<dbReference type="Proteomes" id="UP001066276">
    <property type="component" value="Chromosome 1_2"/>
</dbReference>
<keyword evidence="2" id="KW-1185">Reference proteome</keyword>
<evidence type="ECO:0000313" key="1">
    <source>
        <dbReference type="EMBL" id="KAJ1204896.1"/>
    </source>
</evidence>
<organism evidence="1 2">
    <name type="scientific">Pleurodeles waltl</name>
    <name type="common">Iberian ribbed newt</name>
    <dbReference type="NCBI Taxonomy" id="8319"/>
    <lineage>
        <taxon>Eukaryota</taxon>
        <taxon>Metazoa</taxon>
        <taxon>Chordata</taxon>
        <taxon>Craniata</taxon>
        <taxon>Vertebrata</taxon>
        <taxon>Euteleostomi</taxon>
        <taxon>Amphibia</taxon>
        <taxon>Batrachia</taxon>
        <taxon>Caudata</taxon>
        <taxon>Salamandroidea</taxon>
        <taxon>Salamandridae</taxon>
        <taxon>Pleurodelinae</taxon>
        <taxon>Pleurodeles</taxon>
    </lineage>
</organism>
<accession>A0AAV7VX38</accession>
<comment type="caution">
    <text evidence="1">The sequence shown here is derived from an EMBL/GenBank/DDBJ whole genome shotgun (WGS) entry which is preliminary data.</text>
</comment>
<reference evidence="1" key="1">
    <citation type="journal article" date="2022" name="bioRxiv">
        <title>Sequencing and chromosome-scale assembly of the giantPleurodeles waltlgenome.</title>
        <authorList>
            <person name="Brown T."/>
            <person name="Elewa A."/>
            <person name="Iarovenko S."/>
            <person name="Subramanian E."/>
            <person name="Araus A.J."/>
            <person name="Petzold A."/>
            <person name="Susuki M."/>
            <person name="Suzuki K.-i.T."/>
            <person name="Hayashi T."/>
            <person name="Toyoda A."/>
            <person name="Oliveira C."/>
            <person name="Osipova E."/>
            <person name="Leigh N.D."/>
            <person name="Simon A."/>
            <person name="Yun M.H."/>
        </authorList>
    </citation>
    <scope>NUCLEOTIDE SEQUENCE</scope>
    <source>
        <strain evidence="1">20211129_DDA</strain>
        <tissue evidence="1">Liver</tissue>
    </source>
</reference>
<dbReference type="EMBL" id="JANPWB010000002">
    <property type="protein sequence ID" value="KAJ1204896.1"/>
    <property type="molecule type" value="Genomic_DNA"/>
</dbReference>
<sequence length="111" mass="12355">MKPESEIDPKVESEIDPKVKLIQKPINVLQVSAIPRSSNECTLSLAREPQRLFQSSLPLASAPYCKCGARFFNRFPHRLTGFSVFSGERFRFVCCVVPKGRGFQSPSPGLA</sequence>
<proteinExistence type="predicted"/>
<protein>
    <submittedName>
        <fullName evidence="1">Uncharacterized protein</fullName>
    </submittedName>
</protein>
<evidence type="ECO:0000313" key="2">
    <source>
        <dbReference type="Proteomes" id="UP001066276"/>
    </source>
</evidence>
<dbReference type="AlphaFoldDB" id="A0AAV7VX38"/>